<dbReference type="EMBL" id="JXTB01000048">
    <property type="protein sequence ID" value="PON70748.1"/>
    <property type="molecule type" value="Genomic_DNA"/>
</dbReference>
<accession>A0A2P5DBT1</accession>
<organism evidence="2 3">
    <name type="scientific">Parasponia andersonii</name>
    <name type="common">Sponia andersonii</name>
    <dbReference type="NCBI Taxonomy" id="3476"/>
    <lineage>
        <taxon>Eukaryota</taxon>
        <taxon>Viridiplantae</taxon>
        <taxon>Streptophyta</taxon>
        <taxon>Embryophyta</taxon>
        <taxon>Tracheophyta</taxon>
        <taxon>Spermatophyta</taxon>
        <taxon>Magnoliopsida</taxon>
        <taxon>eudicotyledons</taxon>
        <taxon>Gunneridae</taxon>
        <taxon>Pentapetalae</taxon>
        <taxon>rosids</taxon>
        <taxon>fabids</taxon>
        <taxon>Rosales</taxon>
        <taxon>Cannabaceae</taxon>
        <taxon>Parasponia</taxon>
    </lineage>
</organism>
<name>A0A2P5DBT1_PARAD</name>
<feature type="region of interest" description="Disordered" evidence="1">
    <location>
        <begin position="94"/>
        <end position="123"/>
    </location>
</feature>
<keyword evidence="3" id="KW-1185">Reference proteome</keyword>
<gene>
    <name evidence="2" type="ORF">PanWU01x14_077740</name>
</gene>
<sequence>MKKKKKRWWKALEGNRGMQSANSEARELLTFLMVRVLEEEGFQEEEEEEVAAYQCREKKTTVTMNSFGVKEVDMGVGLAGSSIEFSTTKKDRWTNNHKTLAPPRGSFDSCLGHLYGPSPGRGP</sequence>
<evidence type="ECO:0000313" key="3">
    <source>
        <dbReference type="Proteomes" id="UP000237105"/>
    </source>
</evidence>
<reference evidence="3" key="1">
    <citation type="submission" date="2016-06" db="EMBL/GenBank/DDBJ databases">
        <title>Parallel loss of symbiosis genes in relatives of nitrogen-fixing non-legume Parasponia.</title>
        <authorList>
            <person name="Van Velzen R."/>
            <person name="Holmer R."/>
            <person name="Bu F."/>
            <person name="Rutten L."/>
            <person name="Van Zeijl A."/>
            <person name="Liu W."/>
            <person name="Santuari L."/>
            <person name="Cao Q."/>
            <person name="Sharma T."/>
            <person name="Shen D."/>
            <person name="Roswanjaya Y."/>
            <person name="Wardhani T."/>
            <person name="Kalhor M.S."/>
            <person name="Jansen J."/>
            <person name="Van den Hoogen J."/>
            <person name="Gungor B."/>
            <person name="Hartog M."/>
            <person name="Hontelez J."/>
            <person name="Verver J."/>
            <person name="Yang W.-C."/>
            <person name="Schijlen E."/>
            <person name="Repin R."/>
            <person name="Schilthuizen M."/>
            <person name="Schranz E."/>
            <person name="Heidstra R."/>
            <person name="Miyata K."/>
            <person name="Fedorova E."/>
            <person name="Kohlen W."/>
            <person name="Bisseling T."/>
            <person name="Smit S."/>
            <person name="Geurts R."/>
        </authorList>
    </citation>
    <scope>NUCLEOTIDE SEQUENCE [LARGE SCALE GENOMIC DNA]</scope>
    <source>
        <strain evidence="3">cv. WU1-14</strain>
    </source>
</reference>
<dbReference type="OrthoDB" id="10619433at2759"/>
<dbReference type="Proteomes" id="UP000237105">
    <property type="component" value="Unassembled WGS sequence"/>
</dbReference>
<proteinExistence type="predicted"/>
<evidence type="ECO:0000313" key="2">
    <source>
        <dbReference type="EMBL" id="PON70748.1"/>
    </source>
</evidence>
<comment type="caution">
    <text evidence="2">The sequence shown here is derived from an EMBL/GenBank/DDBJ whole genome shotgun (WGS) entry which is preliminary data.</text>
</comment>
<dbReference type="AlphaFoldDB" id="A0A2P5DBT1"/>
<protein>
    <submittedName>
        <fullName evidence="2">Uncharacterized protein</fullName>
    </submittedName>
</protein>
<evidence type="ECO:0000256" key="1">
    <source>
        <dbReference type="SAM" id="MobiDB-lite"/>
    </source>
</evidence>